<comment type="caution">
    <text evidence="2">The sequence shown here is derived from an EMBL/GenBank/DDBJ whole genome shotgun (WGS) entry which is preliminary data.</text>
</comment>
<sequence>MMKRFSNMIGISLLAVFFGGAIAEFPLLAQQGAAVAQASTPKTKSSKPRRSYNPPPKPKRSTGKYTSTGSRTVCPDTPLKLTAIVPHEIDPSNGAMLVWSQVAAKTPTLLIYVPYVAATAFPTRLVIEDEKLNRLKRVPLKLPAKPGLVRVTLPSDIQLEAGKAYRWSYEVQCGNALDDVYGWFQVVPAEAALTQKLEGATPVAQAEIYAQNGYWYDAVDILAKQRKINPADSNVKALWKTLLQDEELCEYMNQMLVE</sequence>
<dbReference type="EMBL" id="DSRU01000343">
    <property type="protein sequence ID" value="HFN00791.1"/>
    <property type="molecule type" value="Genomic_DNA"/>
</dbReference>
<gene>
    <name evidence="2" type="ORF">ENR64_24165</name>
</gene>
<organism evidence="2">
    <name type="scientific">Oscillatoriales cyanobacterium SpSt-418</name>
    <dbReference type="NCBI Taxonomy" id="2282169"/>
    <lineage>
        <taxon>Bacteria</taxon>
        <taxon>Bacillati</taxon>
        <taxon>Cyanobacteriota</taxon>
        <taxon>Cyanophyceae</taxon>
        <taxon>Oscillatoriophycideae</taxon>
        <taxon>Oscillatoriales</taxon>
    </lineage>
</organism>
<name>A0A7C3KHX5_9CYAN</name>
<reference evidence="2" key="1">
    <citation type="journal article" date="2020" name="mSystems">
        <title>Genome- and Community-Level Interaction Insights into Carbon Utilization and Element Cycling Functions of Hydrothermarchaeota in Hydrothermal Sediment.</title>
        <authorList>
            <person name="Zhou Z."/>
            <person name="Liu Y."/>
            <person name="Xu W."/>
            <person name="Pan J."/>
            <person name="Luo Z.H."/>
            <person name="Li M."/>
        </authorList>
    </citation>
    <scope>NUCLEOTIDE SEQUENCE [LARGE SCALE GENOMIC DNA]</scope>
    <source>
        <strain evidence="2">SpSt-418</strain>
    </source>
</reference>
<dbReference type="Pfam" id="PF06051">
    <property type="entry name" value="DUF928"/>
    <property type="match status" value="1"/>
</dbReference>
<feature type="region of interest" description="Disordered" evidence="1">
    <location>
        <begin position="38"/>
        <end position="73"/>
    </location>
</feature>
<proteinExistence type="predicted"/>
<dbReference type="AlphaFoldDB" id="A0A7C3KHX5"/>
<evidence type="ECO:0000256" key="1">
    <source>
        <dbReference type="SAM" id="MobiDB-lite"/>
    </source>
</evidence>
<evidence type="ECO:0000313" key="2">
    <source>
        <dbReference type="EMBL" id="HFN00791.1"/>
    </source>
</evidence>
<accession>A0A7C3KHX5</accession>
<dbReference type="InterPro" id="IPR010328">
    <property type="entry name" value="DUF928"/>
</dbReference>
<protein>
    <submittedName>
        <fullName evidence="2">DUF928 domain-containing protein</fullName>
    </submittedName>
</protein>